<sequence length="77" mass="9703">MKHKERRKDNIFFKLDYEKAYDLVIWKYLFYMLQRLGFSNRWIKWIEEYLKIAHVSLLVNRSPMKEFKLQMDLRQGD</sequence>
<gene>
    <name evidence="1" type="ORF">KK1_006464</name>
</gene>
<proteinExistence type="predicted"/>
<reference evidence="1 2" key="1">
    <citation type="journal article" date="2012" name="Nat. Biotechnol.">
        <title>Draft genome sequence of pigeonpea (Cajanus cajan), an orphan legume crop of resource-poor farmers.</title>
        <authorList>
            <person name="Varshney R.K."/>
            <person name="Chen W."/>
            <person name="Li Y."/>
            <person name="Bharti A.K."/>
            <person name="Saxena R.K."/>
            <person name="Schlueter J.A."/>
            <person name="Donoghue M.T."/>
            <person name="Azam S."/>
            <person name="Fan G."/>
            <person name="Whaley A.M."/>
            <person name="Farmer A.D."/>
            <person name="Sheridan J."/>
            <person name="Iwata A."/>
            <person name="Tuteja R."/>
            <person name="Penmetsa R.V."/>
            <person name="Wu W."/>
            <person name="Upadhyaya H.D."/>
            <person name="Yang S.P."/>
            <person name="Shah T."/>
            <person name="Saxena K.B."/>
            <person name="Michael T."/>
            <person name="McCombie W.R."/>
            <person name="Yang B."/>
            <person name="Zhang G."/>
            <person name="Yang H."/>
            <person name="Wang J."/>
            <person name="Spillane C."/>
            <person name="Cook D.R."/>
            <person name="May G.D."/>
            <person name="Xu X."/>
            <person name="Jackson S.A."/>
        </authorList>
    </citation>
    <scope>NUCLEOTIDE SEQUENCE [LARGE SCALE GENOMIC DNA]</scope>
    <source>
        <strain evidence="2">cv. Asha</strain>
    </source>
</reference>
<protein>
    <submittedName>
        <fullName evidence="1">Uncharacterized protein</fullName>
    </submittedName>
</protein>
<organism evidence="1 2">
    <name type="scientific">Cajanus cajan</name>
    <name type="common">Pigeon pea</name>
    <name type="synonym">Cajanus indicus</name>
    <dbReference type="NCBI Taxonomy" id="3821"/>
    <lineage>
        <taxon>Eukaryota</taxon>
        <taxon>Viridiplantae</taxon>
        <taxon>Streptophyta</taxon>
        <taxon>Embryophyta</taxon>
        <taxon>Tracheophyta</taxon>
        <taxon>Spermatophyta</taxon>
        <taxon>Magnoliopsida</taxon>
        <taxon>eudicotyledons</taxon>
        <taxon>Gunneridae</taxon>
        <taxon>Pentapetalae</taxon>
        <taxon>rosids</taxon>
        <taxon>fabids</taxon>
        <taxon>Fabales</taxon>
        <taxon>Fabaceae</taxon>
        <taxon>Papilionoideae</taxon>
        <taxon>50 kb inversion clade</taxon>
        <taxon>NPAAA clade</taxon>
        <taxon>indigoferoid/millettioid clade</taxon>
        <taxon>Phaseoleae</taxon>
        <taxon>Cajanus</taxon>
    </lineage>
</organism>
<name>A0A151U3K3_CAJCA</name>
<dbReference type="AlphaFoldDB" id="A0A151U3K3"/>
<evidence type="ECO:0000313" key="2">
    <source>
        <dbReference type="Proteomes" id="UP000075243"/>
    </source>
</evidence>
<dbReference type="Gramene" id="C.cajan_06287.t">
    <property type="protein sequence ID" value="C.cajan_06287.t.cds1"/>
    <property type="gene ID" value="C.cajan_06287"/>
</dbReference>
<dbReference type="Proteomes" id="UP000075243">
    <property type="component" value="Chromosome 2"/>
</dbReference>
<dbReference type="STRING" id="3821.A0A151U3K3"/>
<dbReference type="EMBL" id="CM003604">
    <property type="protein sequence ID" value="KYP73808.1"/>
    <property type="molecule type" value="Genomic_DNA"/>
</dbReference>
<evidence type="ECO:0000313" key="1">
    <source>
        <dbReference type="EMBL" id="KYP73808.1"/>
    </source>
</evidence>
<accession>A0A151U3K3</accession>
<keyword evidence="2" id="KW-1185">Reference proteome</keyword>